<dbReference type="InterPro" id="IPR029064">
    <property type="entry name" value="Ribosomal_eL30-like_sf"/>
</dbReference>
<dbReference type="GO" id="GO:0005840">
    <property type="term" value="C:ribosome"/>
    <property type="evidence" value="ECO:0007669"/>
    <property type="project" value="UniProtKB-KW"/>
</dbReference>
<sequence length="102" mass="11316">MMLGQKGYSYLGLAKRGGKLITGACLLTAIQQKTVYLVLTSNDVGSAQAKKYQQKCFYYNIPYFSCLDFNLTQQALGTNNVKMIGISDQHLAQRLLTLLNNS</sequence>
<keyword evidence="1" id="KW-0687">Ribonucleoprotein</keyword>
<protein>
    <submittedName>
        <fullName evidence="1">L7Ae family ribosomal protein</fullName>
    </submittedName>
</protein>
<dbReference type="Gene3D" id="3.30.1330.30">
    <property type="match status" value="1"/>
</dbReference>
<reference evidence="1 2" key="1">
    <citation type="submission" date="2018-05" db="EMBL/GenBank/DDBJ databases">
        <title>Compelete Genome Sequence of Spiroplasma melliferum.</title>
        <authorList>
            <person name="Davis R.E."/>
            <person name="Shao J.Y."/>
            <person name="Zhao Y."/>
            <person name="Gasparich G.E."/>
        </authorList>
    </citation>
    <scope>NUCLEOTIDE SEQUENCE [LARGE SCALE GENOMIC DNA]</scope>
    <source>
        <strain evidence="1 2">AS576</strain>
    </source>
</reference>
<dbReference type="EMBL" id="CP029202">
    <property type="protein sequence ID" value="QCO24282.1"/>
    <property type="molecule type" value="Genomic_DNA"/>
</dbReference>
<dbReference type="SUPFAM" id="SSF55315">
    <property type="entry name" value="L30e-like"/>
    <property type="match status" value="1"/>
</dbReference>
<evidence type="ECO:0000313" key="2">
    <source>
        <dbReference type="Proteomes" id="UP000298715"/>
    </source>
</evidence>
<name>A0ABX5UED3_SPIME</name>
<gene>
    <name evidence="1" type="ORF">SRED_002771</name>
</gene>
<accession>A0ABX5UED3</accession>
<keyword evidence="2" id="KW-1185">Reference proteome</keyword>
<proteinExistence type="predicted"/>
<dbReference type="Proteomes" id="UP000298715">
    <property type="component" value="Chromosome"/>
</dbReference>
<evidence type="ECO:0000313" key="1">
    <source>
        <dbReference type="EMBL" id="QCO24282.1"/>
    </source>
</evidence>
<organism evidence="1 2">
    <name type="scientific">Spiroplasma melliferum</name>
    <dbReference type="NCBI Taxonomy" id="2134"/>
    <lineage>
        <taxon>Bacteria</taxon>
        <taxon>Bacillati</taxon>
        <taxon>Mycoplasmatota</taxon>
        <taxon>Mollicutes</taxon>
        <taxon>Entomoplasmatales</taxon>
        <taxon>Spiroplasmataceae</taxon>
        <taxon>Spiroplasma</taxon>
    </lineage>
</organism>
<dbReference type="RefSeq" id="WP_004027762.1">
    <property type="nucleotide sequence ID" value="NZ_PHSJ01000010.1"/>
</dbReference>
<keyword evidence="1" id="KW-0689">Ribosomal protein</keyword>